<dbReference type="GeneID" id="95975760"/>
<accession>A0ABR3PG51</accession>
<dbReference type="InterPro" id="IPR052337">
    <property type="entry name" value="SAT4-like"/>
</dbReference>
<comment type="subcellular location">
    <subcellularLocation>
        <location evidence="1">Membrane</location>
        <topology evidence="1">Multi-pass membrane protein</topology>
    </subcellularLocation>
</comment>
<dbReference type="PANTHER" id="PTHR33048">
    <property type="entry name" value="PTH11-LIKE INTEGRAL MEMBRANE PROTEIN (AFU_ORTHOLOGUE AFUA_5G11245)"/>
    <property type="match status" value="1"/>
</dbReference>
<comment type="caution">
    <text evidence="9">The sequence shown here is derived from an EMBL/GenBank/DDBJ whole genome shotgun (WGS) entry which is preliminary data.</text>
</comment>
<feature type="compositionally biased region" description="Polar residues" evidence="6">
    <location>
        <begin position="313"/>
        <end position="324"/>
    </location>
</feature>
<feature type="domain" description="Rhodopsin" evidence="8">
    <location>
        <begin position="22"/>
        <end position="264"/>
    </location>
</feature>
<dbReference type="RefSeq" id="XP_069201407.1">
    <property type="nucleotide sequence ID" value="XM_069341330.1"/>
</dbReference>
<dbReference type="Proteomes" id="UP001562354">
    <property type="component" value="Unassembled WGS sequence"/>
</dbReference>
<reference evidence="9 10" key="1">
    <citation type="submission" date="2024-07" db="EMBL/GenBank/DDBJ databases">
        <title>Draft sequence of the Neodothiora populina.</title>
        <authorList>
            <person name="Drown D.D."/>
            <person name="Schuette U.S."/>
            <person name="Buechlein A.B."/>
            <person name="Rusch D.R."/>
            <person name="Winton L.W."/>
            <person name="Adams G.A."/>
        </authorList>
    </citation>
    <scope>NUCLEOTIDE SEQUENCE [LARGE SCALE GENOMIC DNA]</scope>
    <source>
        <strain evidence="9 10">CPC 39397</strain>
    </source>
</reference>
<feature type="transmembrane region" description="Helical" evidence="7">
    <location>
        <begin position="99"/>
        <end position="117"/>
    </location>
</feature>
<feature type="region of interest" description="Disordered" evidence="6">
    <location>
        <begin position="303"/>
        <end position="324"/>
    </location>
</feature>
<evidence type="ECO:0000256" key="4">
    <source>
        <dbReference type="ARBA" id="ARBA00023136"/>
    </source>
</evidence>
<keyword evidence="2 7" id="KW-0812">Transmembrane</keyword>
<evidence type="ECO:0000256" key="6">
    <source>
        <dbReference type="SAM" id="MobiDB-lite"/>
    </source>
</evidence>
<dbReference type="Pfam" id="PF20684">
    <property type="entry name" value="Fung_rhodopsin"/>
    <property type="match status" value="1"/>
</dbReference>
<organism evidence="9 10">
    <name type="scientific">Neodothiora populina</name>
    <dbReference type="NCBI Taxonomy" id="2781224"/>
    <lineage>
        <taxon>Eukaryota</taxon>
        <taxon>Fungi</taxon>
        <taxon>Dikarya</taxon>
        <taxon>Ascomycota</taxon>
        <taxon>Pezizomycotina</taxon>
        <taxon>Dothideomycetes</taxon>
        <taxon>Dothideomycetidae</taxon>
        <taxon>Dothideales</taxon>
        <taxon>Dothioraceae</taxon>
        <taxon>Neodothiora</taxon>
    </lineage>
</organism>
<feature type="transmembrane region" description="Helical" evidence="7">
    <location>
        <begin position="169"/>
        <end position="194"/>
    </location>
</feature>
<name>A0ABR3PG51_9PEZI</name>
<evidence type="ECO:0000256" key="2">
    <source>
        <dbReference type="ARBA" id="ARBA00022692"/>
    </source>
</evidence>
<sequence length="380" mass="42832">MVALIIETGIWFSVVMLVAICRFTSRIMAVGSLRKLQSDDLVMVFALCTYITLVVTINHVAHASTNLLPPGFDVGTLTPQDIKEREYGSKLTLVVEQCQIATVWAAKACILIMYSRLTIGRMENIAIKILAAYVAFGFVFMEIFYFGVWCRPFKAYFEVPTPSEQCNAAINHLITNAVFNLSSDAILLIIALPMFIRSRFPLRKKIALVSVFGLGLFVILCAILNKYYSFTQPFGSLWTFWYVRESSTALLVTNLPYIWTVLRRVFKFKALDSTISEGTYGSTPLSRMRSAVPFTNNQRRTQVEQGLDPETGRQFSENRQPSVSMTPFSKEEAGLYFLTTPSQTDSWGHSWTSKYSDVSPRTPSRCITKDALLPPRSPSF</sequence>
<proteinExistence type="inferred from homology"/>
<evidence type="ECO:0000256" key="7">
    <source>
        <dbReference type="SAM" id="Phobius"/>
    </source>
</evidence>
<keyword evidence="3 7" id="KW-1133">Transmembrane helix</keyword>
<evidence type="ECO:0000259" key="8">
    <source>
        <dbReference type="Pfam" id="PF20684"/>
    </source>
</evidence>
<evidence type="ECO:0000256" key="1">
    <source>
        <dbReference type="ARBA" id="ARBA00004141"/>
    </source>
</evidence>
<feature type="transmembrane region" description="Helical" evidence="7">
    <location>
        <begin position="248"/>
        <end position="266"/>
    </location>
</feature>
<evidence type="ECO:0000256" key="5">
    <source>
        <dbReference type="ARBA" id="ARBA00038359"/>
    </source>
</evidence>
<comment type="similarity">
    <text evidence="5">Belongs to the SAT4 family.</text>
</comment>
<evidence type="ECO:0000256" key="3">
    <source>
        <dbReference type="ARBA" id="ARBA00022989"/>
    </source>
</evidence>
<feature type="compositionally biased region" description="Polar residues" evidence="6">
    <location>
        <begin position="345"/>
        <end position="362"/>
    </location>
</feature>
<keyword evidence="10" id="KW-1185">Reference proteome</keyword>
<evidence type="ECO:0000313" key="10">
    <source>
        <dbReference type="Proteomes" id="UP001562354"/>
    </source>
</evidence>
<protein>
    <recommendedName>
        <fullName evidence="8">Rhodopsin domain-containing protein</fullName>
    </recommendedName>
</protein>
<evidence type="ECO:0000313" key="9">
    <source>
        <dbReference type="EMBL" id="KAL1305133.1"/>
    </source>
</evidence>
<feature type="region of interest" description="Disordered" evidence="6">
    <location>
        <begin position="345"/>
        <end position="380"/>
    </location>
</feature>
<dbReference type="PANTHER" id="PTHR33048:SF149">
    <property type="entry name" value="UBID FAMILY DECARBOXYLASE"/>
    <property type="match status" value="1"/>
</dbReference>
<keyword evidence="4 7" id="KW-0472">Membrane</keyword>
<dbReference type="InterPro" id="IPR049326">
    <property type="entry name" value="Rhodopsin_dom_fungi"/>
</dbReference>
<feature type="transmembrane region" description="Helical" evidence="7">
    <location>
        <begin position="41"/>
        <end position="61"/>
    </location>
</feature>
<dbReference type="EMBL" id="JBFMKM010000007">
    <property type="protein sequence ID" value="KAL1305133.1"/>
    <property type="molecule type" value="Genomic_DNA"/>
</dbReference>
<feature type="transmembrane region" description="Helical" evidence="7">
    <location>
        <begin position="129"/>
        <end position="149"/>
    </location>
</feature>
<gene>
    <name evidence="9" type="ORF">AAFC00_002058</name>
</gene>
<feature type="transmembrane region" description="Helical" evidence="7">
    <location>
        <begin position="206"/>
        <end position="228"/>
    </location>
</feature>
<feature type="transmembrane region" description="Helical" evidence="7">
    <location>
        <begin position="6"/>
        <end position="29"/>
    </location>
</feature>